<evidence type="ECO:0000313" key="2">
    <source>
        <dbReference type="Proteomes" id="UP000821853"/>
    </source>
</evidence>
<organism evidence="1 2">
    <name type="scientific">Haemaphysalis longicornis</name>
    <name type="common">Bush tick</name>
    <dbReference type="NCBI Taxonomy" id="44386"/>
    <lineage>
        <taxon>Eukaryota</taxon>
        <taxon>Metazoa</taxon>
        <taxon>Ecdysozoa</taxon>
        <taxon>Arthropoda</taxon>
        <taxon>Chelicerata</taxon>
        <taxon>Arachnida</taxon>
        <taxon>Acari</taxon>
        <taxon>Parasitiformes</taxon>
        <taxon>Ixodida</taxon>
        <taxon>Ixodoidea</taxon>
        <taxon>Ixodidae</taxon>
        <taxon>Haemaphysalinae</taxon>
        <taxon>Haemaphysalis</taxon>
    </lineage>
</organism>
<sequence length="110" mass="12574">MPKSLESKCCREIPRVDATIPAGESCITAHPTFTQGVINTHALEIAYYWLIEDRPGIVDDPEIHRYFWTSVNARTHAFFFRNCNPFVLTIFEFSSSQFFVAFSLASEASY</sequence>
<dbReference type="AlphaFoldDB" id="A0A9J6FR65"/>
<dbReference type="EMBL" id="JABSTR010000003">
    <property type="protein sequence ID" value="KAH9365597.1"/>
    <property type="molecule type" value="Genomic_DNA"/>
</dbReference>
<accession>A0A9J6FR65</accession>
<gene>
    <name evidence="1" type="ORF">HPB48_021169</name>
</gene>
<comment type="caution">
    <text evidence="1">The sequence shown here is derived from an EMBL/GenBank/DDBJ whole genome shotgun (WGS) entry which is preliminary data.</text>
</comment>
<evidence type="ECO:0000313" key="1">
    <source>
        <dbReference type="EMBL" id="KAH9365597.1"/>
    </source>
</evidence>
<dbReference type="VEuPathDB" id="VectorBase:HLOH_060772"/>
<protein>
    <submittedName>
        <fullName evidence="1">Uncharacterized protein</fullName>
    </submittedName>
</protein>
<proteinExistence type="predicted"/>
<reference evidence="1 2" key="1">
    <citation type="journal article" date="2020" name="Cell">
        <title>Large-Scale Comparative Analyses of Tick Genomes Elucidate Their Genetic Diversity and Vector Capacities.</title>
        <authorList>
            <consortium name="Tick Genome and Microbiome Consortium (TIGMIC)"/>
            <person name="Jia N."/>
            <person name="Wang J."/>
            <person name="Shi W."/>
            <person name="Du L."/>
            <person name="Sun Y."/>
            <person name="Zhan W."/>
            <person name="Jiang J.F."/>
            <person name="Wang Q."/>
            <person name="Zhang B."/>
            <person name="Ji P."/>
            <person name="Bell-Sakyi L."/>
            <person name="Cui X.M."/>
            <person name="Yuan T.T."/>
            <person name="Jiang B.G."/>
            <person name="Yang W.F."/>
            <person name="Lam T.T."/>
            <person name="Chang Q.C."/>
            <person name="Ding S.J."/>
            <person name="Wang X.J."/>
            <person name="Zhu J.G."/>
            <person name="Ruan X.D."/>
            <person name="Zhao L."/>
            <person name="Wei J.T."/>
            <person name="Ye R.Z."/>
            <person name="Que T.C."/>
            <person name="Du C.H."/>
            <person name="Zhou Y.H."/>
            <person name="Cheng J.X."/>
            <person name="Dai P.F."/>
            <person name="Guo W.B."/>
            <person name="Han X.H."/>
            <person name="Huang E.J."/>
            <person name="Li L.F."/>
            <person name="Wei W."/>
            <person name="Gao Y.C."/>
            <person name="Liu J.Z."/>
            <person name="Shao H.Z."/>
            <person name="Wang X."/>
            <person name="Wang C.C."/>
            <person name="Yang T.C."/>
            <person name="Huo Q.B."/>
            <person name="Li W."/>
            <person name="Chen H.Y."/>
            <person name="Chen S.E."/>
            <person name="Zhou L.G."/>
            <person name="Ni X.B."/>
            <person name="Tian J.H."/>
            <person name="Sheng Y."/>
            <person name="Liu T."/>
            <person name="Pan Y.S."/>
            <person name="Xia L.Y."/>
            <person name="Li J."/>
            <person name="Zhao F."/>
            <person name="Cao W.C."/>
        </authorList>
    </citation>
    <scope>NUCLEOTIDE SEQUENCE [LARGE SCALE GENOMIC DNA]</scope>
    <source>
        <strain evidence="1">HaeL-2018</strain>
    </source>
</reference>
<name>A0A9J6FR65_HAELO</name>
<keyword evidence="2" id="KW-1185">Reference proteome</keyword>
<dbReference type="Proteomes" id="UP000821853">
    <property type="component" value="Unassembled WGS sequence"/>
</dbReference>